<dbReference type="Proteomes" id="UP000295680">
    <property type="component" value="Unassembled WGS sequence"/>
</dbReference>
<dbReference type="RefSeq" id="WP_132126171.1">
    <property type="nucleotide sequence ID" value="NZ_SLWS01000021.1"/>
</dbReference>
<gene>
    <name evidence="1" type="ORF">EV192_12147</name>
</gene>
<evidence type="ECO:0000313" key="2">
    <source>
        <dbReference type="Proteomes" id="UP000295680"/>
    </source>
</evidence>
<organism evidence="1 2">
    <name type="scientific">Actinocrispum wychmicini</name>
    <dbReference type="NCBI Taxonomy" id="1213861"/>
    <lineage>
        <taxon>Bacteria</taxon>
        <taxon>Bacillati</taxon>
        <taxon>Actinomycetota</taxon>
        <taxon>Actinomycetes</taxon>
        <taxon>Pseudonocardiales</taxon>
        <taxon>Pseudonocardiaceae</taxon>
        <taxon>Actinocrispum</taxon>
    </lineage>
</organism>
<dbReference type="OrthoDB" id="9794241at2"/>
<dbReference type="InterPro" id="IPR012808">
    <property type="entry name" value="CHP02453"/>
</dbReference>
<dbReference type="Pfam" id="PF09365">
    <property type="entry name" value="DUF2461"/>
    <property type="match status" value="1"/>
</dbReference>
<reference evidence="1 2" key="1">
    <citation type="submission" date="2019-03" db="EMBL/GenBank/DDBJ databases">
        <title>Genomic Encyclopedia of Type Strains, Phase IV (KMG-IV): sequencing the most valuable type-strain genomes for metagenomic binning, comparative biology and taxonomic classification.</title>
        <authorList>
            <person name="Goeker M."/>
        </authorList>
    </citation>
    <scope>NUCLEOTIDE SEQUENCE [LARGE SCALE GENOMIC DNA]</scope>
    <source>
        <strain evidence="1 2">DSM 45934</strain>
    </source>
</reference>
<evidence type="ECO:0000313" key="1">
    <source>
        <dbReference type="EMBL" id="TCO45283.1"/>
    </source>
</evidence>
<sequence>MTRQFTGWPDQALEVLLGLDGEPSNATREGCRKDRERLVRRPMIALLNDVADANPRYDDYSVWSYAKHTWMWQHQTATIRLARKVEIALRFDLDGLHVKGAWHYPDPGQVDRYRIAVADSTTGPELDRAIESLRHQGYEISGDVMKVTPRGFSAHHARAELLRYRSVIAGRTLDRDDWLRTEKALNWVLDTAAALDPMVSWFARHVTVPQQPPRARSTITTT</sequence>
<protein>
    <submittedName>
        <fullName evidence="1">Uncharacterized protein DUF2461</fullName>
    </submittedName>
</protein>
<accession>A0A4R2IK04</accession>
<dbReference type="EMBL" id="SLWS01000021">
    <property type="protein sequence ID" value="TCO45283.1"/>
    <property type="molecule type" value="Genomic_DNA"/>
</dbReference>
<comment type="caution">
    <text evidence="1">The sequence shown here is derived from an EMBL/GenBank/DDBJ whole genome shotgun (WGS) entry which is preliminary data.</text>
</comment>
<keyword evidence="2" id="KW-1185">Reference proteome</keyword>
<proteinExistence type="predicted"/>
<name>A0A4R2IK04_9PSEU</name>
<dbReference type="AlphaFoldDB" id="A0A4R2IK04"/>